<sequence length="380" mass="40328">MGPHRHGTALSHRLTFLGFAFTIVVFCLLTHSTSAVHGAKLPKPQTLHRKHVNIDLLNADINQLQKLLSTGKLTSVELVKMYLERIDKVNKKGPALNAIIETNPDAIAIARRLDIERKMKGPRGPLHGIPILVKDNIATFDKMNTTAGSFALLGSKVPRDAHVIAKLRRAGAIILGKTNLSEWANFRSSNNTNGWSARGGQTKSAYVLNGDPCGSSSGSGVATSIGLAAVSLGTETDGSIICPSSSASLVGIKPTVGLTSRAGCCHEHVIGVIPISHTQDSVGPMARNTLDAAIVLSIIAGPDPRDPATLARGAKFHPDYTKLLNKKYGFKGYRIGVPRKVFFDPDYIGSEVAVAIEKAIKIIAKAGAHIQDPANLPSAS</sequence>
<dbReference type="SUPFAM" id="SSF75304">
    <property type="entry name" value="Amidase signature (AS) enzymes"/>
    <property type="match status" value="1"/>
</dbReference>
<dbReference type="InterPro" id="IPR036928">
    <property type="entry name" value="AS_sf"/>
</dbReference>
<dbReference type="PANTHER" id="PTHR42678">
    <property type="entry name" value="AMIDASE"/>
    <property type="match status" value="1"/>
</dbReference>
<accession>A0A432ZZR8</accession>
<dbReference type="PANTHER" id="PTHR42678:SF34">
    <property type="entry name" value="OS04G0183300 PROTEIN"/>
    <property type="match status" value="1"/>
</dbReference>
<keyword evidence="1" id="KW-0732">Signal</keyword>
<dbReference type="EMBL" id="RBNI01024750">
    <property type="protein sequence ID" value="RUO95916.1"/>
    <property type="molecule type" value="Genomic_DNA"/>
</dbReference>
<dbReference type="Pfam" id="PF01425">
    <property type="entry name" value="Amidase"/>
    <property type="match status" value="1"/>
</dbReference>
<name>A0A432ZZR8_9FUNG</name>
<dbReference type="Proteomes" id="UP000268093">
    <property type="component" value="Unassembled WGS sequence"/>
</dbReference>
<evidence type="ECO:0000259" key="2">
    <source>
        <dbReference type="Pfam" id="PF01425"/>
    </source>
</evidence>
<keyword evidence="4" id="KW-1185">Reference proteome</keyword>
<organism evidence="3 4">
    <name type="scientific">Jimgerdemannia flammicorona</name>
    <dbReference type="NCBI Taxonomy" id="994334"/>
    <lineage>
        <taxon>Eukaryota</taxon>
        <taxon>Fungi</taxon>
        <taxon>Fungi incertae sedis</taxon>
        <taxon>Mucoromycota</taxon>
        <taxon>Mucoromycotina</taxon>
        <taxon>Endogonomycetes</taxon>
        <taxon>Endogonales</taxon>
        <taxon>Endogonaceae</taxon>
        <taxon>Jimgerdemannia</taxon>
    </lineage>
</organism>
<evidence type="ECO:0000313" key="3">
    <source>
        <dbReference type="EMBL" id="RUO95916.1"/>
    </source>
</evidence>
<feature type="domain" description="Amidase" evidence="2">
    <location>
        <begin position="77"/>
        <end position="377"/>
    </location>
</feature>
<reference evidence="3 4" key="1">
    <citation type="journal article" date="2018" name="New Phytol.">
        <title>Phylogenomics of Endogonaceae and evolution of mycorrhizas within Mucoromycota.</title>
        <authorList>
            <person name="Chang Y."/>
            <person name="Desiro A."/>
            <person name="Na H."/>
            <person name="Sandor L."/>
            <person name="Lipzen A."/>
            <person name="Clum A."/>
            <person name="Barry K."/>
            <person name="Grigoriev I.V."/>
            <person name="Martin F.M."/>
            <person name="Stajich J.E."/>
            <person name="Smith M.E."/>
            <person name="Bonito G."/>
            <person name="Spatafora J.W."/>
        </authorList>
    </citation>
    <scope>NUCLEOTIDE SEQUENCE [LARGE SCALE GENOMIC DNA]</scope>
    <source>
        <strain evidence="3 4">GMNB39</strain>
    </source>
</reference>
<gene>
    <name evidence="3" type="ORF">BC936DRAFT_142966</name>
</gene>
<feature type="signal peptide" evidence="1">
    <location>
        <begin position="1"/>
        <end position="35"/>
    </location>
</feature>
<comment type="caution">
    <text evidence="3">The sequence shown here is derived from an EMBL/GenBank/DDBJ whole genome shotgun (WGS) entry which is preliminary data.</text>
</comment>
<protein>
    <submittedName>
        <fullName evidence="3">Amidase signature domain-containing protein</fullName>
    </submittedName>
</protein>
<proteinExistence type="predicted"/>
<dbReference type="AlphaFoldDB" id="A0A432ZZR8"/>
<feature type="chain" id="PRO_5019118755" evidence="1">
    <location>
        <begin position="36"/>
        <end position="380"/>
    </location>
</feature>
<dbReference type="InterPro" id="IPR023631">
    <property type="entry name" value="Amidase_dom"/>
</dbReference>
<dbReference type="OrthoDB" id="566138at2759"/>
<evidence type="ECO:0000313" key="4">
    <source>
        <dbReference type="Proteomes" id="UP000268093"/>
    </source>
</evidence>
<dbReference type="Gene3D" id="3.90.1300.10">
    <property type="entry name" value="Amidase signature (AS) domain"/>
    <property type="match status" value="1"/>
</dbReference>
<evidence type="ECO:0000256" key="1">
    <source>
        <dbReference type="SAM" id="SignalP"/>
    </source>
</evidence>